<dbReference type="PROSITE" id="PS50042">
    <property type="entry name" value="CNMP_BINDING_3"/>
    <property type="match status" value="1"/>
</dbReference>
<evidence type="ECO:0000313" key="2">
    <source>
        <dbReference type="EMBL" id="GAA1148456.1"/>
    </source>
</evidence>
<dbReference type="SMART" id="SM00100">
    <property type="entry name" value="cNMP"/>
    <property type="match status" value="1"/>
</dbReference>
<evidence type="ECO:0000313" key="3">
    <source>
        <dbReference type="Proteomes" id="UP001499979"/>
    </source>
</evidence>
<dbReference type="RefSeq" id="WP_343908289.1">
    <property type="nucleotide sequence ID" value="NZ_BAAAJE010000015.1"/>
</dbReference>
<dbReference type="Proteomes" id="UP001499979">
    <property type="component" value="Unassembled WGS sequence"/>
</dbReference>
<sequence length="152" mass="16688">MRAIAAYLPEHPFFAGLDPAALELAAGCAVNVHFRQDDFLFHEGDPADTFYVVRHGRVSIQTRTPVGAVVLDTAHDGDVVGWSWLIPPYRWTFDARATEGTSAIAFDGACLRGKCESDPTLGYALLQRVVQVMSARLYSARVRLLDLYGSDS</sequence>
<dbReference type="InterPro" id="IPR014710">
    <property type="entry name" value="RmlC-like_jellyroll"/>
</dbReference>
<protein>
    <submittedName>
        <fullName evidence="2">Cyclic nucleotide-binding domain-containing protein</fullName>
    </submittedName>
</protein>
<reference evidence="2 3" key="1">
    <citation type="journal article" date="2019" name="Int. J. Syst. Evol. Microbiol.">
        <title>The Global Catalogue of Microorganisms (GCM) 10K type strain sequencing project: providing services to taxonomists for standard genome sequencing and annotation.</title>
        <authorList>
            <consortium name="The Broad Institute Genomics Platform"/>
            <consortium name="The Broad Institute Genome Sequencing Center for Infectious Disease"/>
            <person name="Wu L."/>
            <person name="Ma J."/>
        </authorList>
    </citation>
    <scope>NUCLEOTIDE SEQUENCE [LARGE SCALE GENOMIC DNA]</scope>
    <source>
        <strain evidence="2 3">JCM 11813</strain>
    </source>
</reference>
<organism evidence="2 3">
    <name type="scientific">Nocardioides aquiterrae</name>
    <dbReference type="NCBI Taxonomy" id="203799"/>
    <lineage>
        <taxon>Bacteria</taxon>
        <taxon>Bacillati</taxon>
        <taxon>Actinomycetota</taxon>
        <taxon>Actinomycetes</taxon>
        <taxon>Propionibacteriales</taxon>
        <taxon>Nocardioidaceae</taxon>
        <taxon>Nocardioides</taxon>
    </lineage>
</organism>
<evidence type="ECO:0000259" key="1">
    <source>
        <dbReference type="PROSITE" id="PS50042"/>
    </source>
</evidence>
<keyword evidence="3" id="KW-1185">Reference proteome</keyword>
<proteinExistence type="predicted"/>
<feature type="domain" description="Cyclic nucleotide-binding" evidence="1">
    <location>
        <begin position="13"/>
        <end position="81"/>
    </location>
</feature>
<dbReference type="EMBL" id="BAAAJE010000015">
    <property type="protein sequence ID" value="GAA1148456.1"/>
    <property type="molecule type" value="Genomic_DNA"/>
</dbReference>
<dbReference type="SUPFAM" id="SSF51206">
    <property type="entry name" value="cAMP-binding domain-like"/>
    <property type="match status" value="1"/>
</dbReference>
<gene>
    <name evidence="2" type="ORF">GCM10009606_28950</name>
</gene>
<comment type="caution">
    <text evidence="2">The sequence shown here is derived from an EMBL/GenBank/DDBJ whole genome shotgun (WGS) entry which is preliminary data.</text>
</comment>
<name>A0ABN1UFX3_9ACTN</name>
<dbReference type="CDD" id="cd00038">
    <property type="entry name" value="CAP_ED"/>
    <property type="match status" value="1"/>
</dbReference>
<dbReference type="Gene3D" id="2.60.120.10">
    <property type="entry name" value="Jelly Rolls"/>
    <property type="match status" value="1"/>
</dbReference>
<dbReference type="InterPro" id="IPR000595">
    <property type="entry name" value="cNMP-bd_dom"/>
</dbReference>
<dbReference type="InterPro" id="IPR018490">
    <property type="entry name" value="cNMP-bd_dom_sf"/>
</dbReference>
<accession>A0ABN1UFX3</accession>
<dbReference type="Pfam" id="PF00027">
    <property type="entry name" value="cNMP_binding"/>
    <property type="match status" value="1"/>
</dbReference>